<accession>A0ABY7F9R1</accession>
<dbReference type="EMBL" id="CP111021">
    <property type="protein sequence ID" value="WAR17731.1"/>
    <property type="molecule type" value="Genomic_DNA"/>
</dbReference>
<feature type="compositionally biased region" description="Low complexity" evidence="1">
    <location>
        <begin position="83"/>
        <end position="104"/>
    </location>
</feature>
<dbReference type="EMBL" id="CP111021">
    <property type="protein sequence ID" value="WAR17706.1"/>
    <property type="molecule type" value="Genomic_DNA"/>
</dbReference>
<evidence type="ECO:0000313" key="4">
    <source>
        <dbReference type="Proteomes" id="UP001164746"/>
    </source>
</evidence>
<feature type="region of interest" description="Disordered" evidence="1">
    <location>
        <begin position="47"/>
        <end position="66"/>
    </location>
</feature>
<evidence type="ECO:0000313" key="3">
    <source>
        <dbReference type="EMBL" id="WAR17731.1"/>
    </source>
</evidence>
<sequence length="242" mass="27436">MDVKMALNFSSHSGCYCCERTNTARMDIDSALDELGMLSSITESRKQYLRRPHHAKTHSLPVSTSTSSYHIVQIDTKYVTGFSSSQEASEPQPEPQPESSTSQSNCEVFLDQSKDYRNPPENLDSTVDSHRRSKMLRLKYRQENISARNHRILARKRAKQPYEVPWRLTQSFQESMLLKDNDIPESKSNSSSPVKPINPDSLSRSRSLDNLDFSSFVISESREKQDIDGVASGIKNLNVTDS</sequence>
<feature type="region of interest" description="Disordered" evidence="1">
    <location>
        <begin position="82"/>
        <end position="133"/>
    </location>
</feature>
<dbReference type="Proteomes" id="UP001164746">
    <property type="component" value="Chromosome 10"/>
</dbReference>
<evidence type="ECO:0000256" key="1">
    <source>
        <dbReference type="SAM" id="MobiDB-lite"/>
    </source>
</evidence>
<feature type="region of interest" description="Disordered" evidence="1">
    <location>
        <begin position="182"/>
        <end position="207"/>
    </location>
</feature>
<feature type="compositionally biased region" description="Basic residues" evidence="1">
    <location>
        <begin position="47"/>
        <end position="57"/>
    </location>
</feature>
<gene>
    <name evidence="2" type="ORF">MAR_032300</name>
    <name evidence="3" type="ORF">MAR_032325</name>
</gene>
<reference evidence="3" key="1">
    <citation type="submission" date="2022-11" db="EMBL/GenBank/DDBJ databases">
        <title>Centuries of genome instability and evolution in soft-shell clam transmissible cancer (bioRxiv).</title>
        <authorList>
            <person name="Hart S.F.M."/>
            <person name="Yonemitsu M.A."/>
            <person name="Giersch R.M."/>
            <person name="Beal B.F."/>
            <person name="Arriagada G."/>
            <person name="Davis B.W."/>
            <person name="Ostrander E.A."/>
            <person name="Goff S.P."/>
            <person name="Metzger M.J."/>
        </authorList>
    </citation>
    <scope>NUCLEOTIDE SEQUENCE</scope>
    <source>
        <strain evidence="3">MELC-2E11</strain>
        <tissue evidence="3">Siphon/mantle</tissue>
    </source>
</reference>
<organism evidence="3 4">
    <name type="scientific">Mya arenaria</name>
    <name type="common">Soft-shell clam</name>
    <dbReference type="NCBI Taxonomy" id="6604"/>
    <lineage>
        <taxon>Eukaryota</taxon>
        <taxon>Metazoa</taxon>
        <taxon>Spiralia</taxon>
        <taxon>Lophotrochozoa</taxon>
        <taxon>Mollusca</taxon>
        <taxon>Bivalvia</taxon>
        <taxon>Autobranchia</taxon>
        <taxon>Heteroconchia</taxon>
        <taxon>Euheterodonta</taxon>
        <taxon>Imparidentia</taxon>
        <taxon>Neoheterodontei</taxon>
        <taxon>Myida</taxon>
        <taxon>Myoidea</taxon>
        <taxon>Myidae</taxon>
        <taxon>Mya</taxon>
    </lineage>
</organism>
<proteinExistence type="predicted"/>
<evidence type="ECO:0000313" key="2">
    <source>
        <dbReference type="EMBL" id="WAR17706.1"/>
    </source>
</evidence>
<name>A0ABY7F9R1_MYAAR</name>
<keyword evidence="4" id="KW-1185">Reference proteome</keyword>
<protein>
    <submittedName>
        <fullName evidence="3">Uncharacterized protein</fullName>
    </submittedName>
</protein>